<dbReference type="PROSITE" id="PS50850">
    <property type="entry name" value="MFS"/>
    <property type="match status" value="1"/>
</dbReference>
<evidence type="ECO:0000256" key="4">
    <source>
        <dbReference type="ARBA" id="ARBA00022989"/>
    </source>
</evidence>
<feature type="transmembrane region" description="Helical" evidence="7">
    <location>
        <begin position="79"/>
        <end position="99"/>
    </location>
</feature>
<evidence type="ECO:0000259" key="8">
    <source>
        <dbReference type="PROSITE" id="PS50850"/>
    </source>
</evidence>
<feature type="transmembrane region" description="Helical" evidence="7">
    <location>
        <begin position="146"/>
        <end position="163"/>
    </location>
</feature>
<reference evidence="9" key="1">
    <citation type="journal article" date="2020" name="Stud. Mycol.">
        <title>101 Dothideomycetes genomes: a test case for predicting lifestyles and emergence of pathogens.</title>
        <authorList>
            <person name="Haridas S."/>
            <person name="Albert R."/>
            <person name="Binder M."/>
            <person name="Bloem J."/>
            <person name="Labutti K."/>
            <person name="Salamov A."/>
            <person name="Andreopoulos B."/>
            <person name="Baker S."/>
            <person name="Barry K."/>
            <person name="Bills G."/>
            <person name="Bluhm B."/>
            <person name="Cannon C."/>
            <person name="Castanera R."/>
            <person name="Culley D."/>
            <person name="Daum C."/>
            <person name="Ezra D."/>
            <person name="Gonzalez J."/>
            <person name="Henrissat B."/>
            <person name="Kuo A."/>
            <person name="Liang C."/>
            <person name="Lipzen A."/>
            <person name="Lutzoni F."/>
            <person name="Magnuson J."/>
            <person name="Mondo S."/>
            <person name="Nolan M."/>
            <person name="Ohm R."/>
            <person name="Pangilinan J."/>
            <person name="Park H.-J."/>
            <person name="Ramirez L."/>
            <person name="Alfaro M."/>
            <person name="Sun H."/>
            <person name="Tritt A."/>
            <person name="Yoshinaga Y."/>
            <person name="Zwiers L.-H."/>
            <person name="Turgeon B."/>
            <person name="Goodwin S."/>
            <person name="Spatafora J."/>
            <person name="Crous P."/>
            <person name="Grigoriev I."/>
        </authorList>
    </citation>
    <scope>NUCLEOTIDE SEQUENCE</scope>
    <source>
        <strain evidence="9">CBS 113979</strain>
    </source>
</reference>
<evidence type="ECO:0000313" key="10">
    <source>
        <dbReference type="Proteomes" id="UP000800041"/>
    </source>
</evidence>
<feature type="domain" description="Major facilitator superfamily (MFS) profile" evidence="8">
    <location>
        <begin position="80"/>
        <end position="528"/>
    </location>
</feature>
<feature type="transmembrane region" description="Helical" evidence="7">
    <location>
        <begin position="235"/>
        <end position="254"/>
    </location>
</feature>
<dbReference type="EMBL" id="ML977182">
    <property type="protein sequence ID" value="KAF1982610.1"/>
    <property type="molecule type" value="Genomic_DNA"/>
</dbReference>
<evidence type="ECO:0000256" key="2">
    <source>
        <dbReference type="ARBA" id="ARBA00022448"/>
    </source>
</evidence>
<dbReference type="Gene3D" id="1.20.1720.10">
    <property type="entry name" value="Multidrug resistance protein D"/>
    <property type="match status" value="1"/>
</dbReference>
<comment type="subcellular location">
    <subcellularLocation>
        <location evidence="1">Membrane</location>
        <topology evidence="1">Multi-pass membrane protein</topology>
    </subcellularLocation>
</comment>
<keyword evidence="3 7" id="KW-0812">Transmembrane</keyword>
<dbReference type="Proteomes" id="UP000800041">
    <property type="component" value="Unassembled WGS sequence"/>
</dbReference>
<protein>
    <submittedName>
        <fullName evidence="9">MFS general substrate transporter</fullName>
    </submittedName>
</protein>
<evidence type="ECO:0000256" key="6">
    <source>
        <dbReference type="SAM" id="MobiDB-lite"/>
    </source>
</evidence>
<feature type="region of interest" description="Disordered" evidence="6">
    <location>
        <begin position="536"/>
        <end position="557"/>
    </location>
</feature>
<gene>
    <name evidence="9" type="ORF">K402DRAFT_384165</name>
</gene>
<dbReference type="GO" id="GO:0005886">
    <property type="term" value="C:plasma membrane"/>
    <property type="evidence" value="ECO:0007669"/>
    <property type="project" value="TreeGrafter"/>
</dbReference>
<feature type="compositionally biased region" description="Basic and acidic residues" evidence="6">
    <location>
        <begin position="46"/>
        <end position="59"/>
    </location>
</feature>
<dbReference type="FunFam" id="1.20.1720.10:FF:000009">
    <property type="entry name" value="MFS multidrug transporter"/>
    <property type="match status" value="1"/>
</dbReference>
<evidence type="ECO:0000256" key="1">
    <source>
        <dbReference type="ARBA" id="ARBA00004141"/>
    </source>
</evidence>
<dbReference type="GO" id="GO:0022857">
    <property type="term" value="F:transmembrane transporter activity"/>
    <property type="evidence" value="ECO:0007669"/>
    <property type="project" value="InterPro"/>
</dbReference>
<evidence type="ECO:0000313" key="9">
    <source>
        <dbReference type="EMBL" id="KAF1982610.1"/>
    </source>
</evidence>
<feature type="transmembrane region" description="Helical" evidence="7">
    <location>
        <begin position="114"/>
        <end position="134"/>
    </location>
</feature>
<keyword evidence="2" id="KW-0813">Transport</keyword>
<dbReference type="OrthoDB" id="2441642at2759"/>
<evidence type="ECO:0000256" key="7">
    <source>
        <dbReference type="SAM" id="Phobius"/>
    </source>
</evidence>
<evidence type="ECO:0000256" key="3">
    <source>
        <dbReference type="ARBA" id="ARBA00022692"/>
    </source>
</evidence>
<dbReference type="PANTHER" id="PTHR23502">
    <property type="entry name" value="MAJOR FACILITATOR SUPERFAMILY"/>
    <property type="match status" value="1"/>
</dbReference>
<dbReference type="AlphaFoldDB" id="A0A6G1GP77"/>
<dbReference type="PANTHER" id="PTHR23502:SF51">
    <property type="entry name" value="QUINIDINE RESISTANCE PROTEIN 1-RELATED"/>
    <property type="match status" value="1"/>
</dbReference>
<dbReference type="CDD" id="cd17323">
    <property type="entry name" value="MFS_Tpo1_MDR_like"/>
    <property type="match status" value="1"/>
</dbReference>
<dbReference type="InterPro" id="IPR011701">
    <property type="entry name" value="MFS"/>
</dbReference>
<proteinExistence type="predicted"/>
<keyword evidence="10" id="KW-1185">Reference proteome</keyword>
<dbReference type="SUPFAM" id="SSF103473">
    <property type="entry name" value="MFS general substrate transporter"/>
    <property type="match status" value="1"/>
</dbReference>
<feature type="transmembrane region" description="Helical" evidence="7">
    <location>
        <begin position="411"/>
        <end position="431"/>
    </location>
</feature>
<dbReference type="Pfam" id="PF07690">
    <property type="entry name" value="MFS_1"/>
    <property type="match status" value="1"/>
</dbReference>
<name>A0A6G1GP77_9PEZI</name>
<feature type="transmembrane region" description="Helical" evidence="7">
    <location>
        <begin position="480"/>
        <end position="497"/>
    </location>
</feature>
<evidence type="ECO:0000256" key="5">
    <source>
        <dbReference type="ARBA" id="ARBA00023136"/>
    </source>
</evidence>
<keyword evidence="5 7" id="KW-0472">Membrane</keyword>
<feature type="transmembrane region" description="Helical" evidence="7">
    <location>
        <begin position="323"/>
        <end position="344"/>
    </location>
</feature>
<dbReference type="Gene3D" id="1.20.1250.20">
    <property type="entry name" value="MFS general substrate transporter like domains"/>
    <property type="match status" value="1"/>
</dbReference>
<feature type="transmembrane region" description="Helical" evidence="7">
    <location>
        <begin position="503"/>
        <end position="524"/>
    </location>
</feature>
<feature type="transmembrane region" description="Helical" evidence="7">
    <location>
        <begin position="443"/>
        <end position="468"/>
    </location>
</feature>
<dbReference type="InterPro" id="IPR020846">
    <property type="entry name" value="MFS_dom"/>
</dbReference>
<keyword evidence="4 7" id="KW-1133">Transmembrane helix</keyword>
<sequence length="557" mass="61212">MSNEKEILEEQYKEPEEVIQHVKPDIDPQRPTSGDEEKVSPSSDQEPTKEQGEKTPDIELARIPSGPAYSAFTHKQKQFIVFMVACAGFFSPLSANIYFPALNTLAADLHVSETLINLTLTSYMIFQGLAPTFYGDLADIAGRRPAYIVGFVIYIAACIGIALSDSYAALFVLRCLQSSGSSGTIALGSGVVADIATSSERGTWMGWATSGPMLAPAIAPVLGGILSQFLGWPSIFWFLTILAGIFFIPLVLLFPETGRNVVGDGSIPPQGWNMSLLTYLQVRKARKTSPTTRPRTVPNKQPLRWPNPLNVLRIVFQKQTGLLLAYNSLVYTAFYDVIASTPYLLRRIYAFNDLEIGLCFLPFGVGCLFAPTISGRLCDRNYRRHAARLGIPIDRKRGESMRDLPIERIRLEVAAPLLAVGTATILCYGWVMYAETHLTAPMVLHFVMGLTLMGGFNATSVLIVDLYLEAPATATASNNLVRCLVGAGGTAVIVMMIEGMGVGWCFTFIAGVVAAASPILWVLVEKGPRWREERRVRDEERRRKRQMEAEEKLGMAG</sequence>
<organism evidence="9 10">
    <name type="scientific">Aulographum hederae CBS 113979</name>
    <dbReference type="NCBI Taxonomy" id="1176131"/>
    <lineage>
        <taxon>Eukaryota</taxon>
        <taxon>Fungi</taxon>
        <taxon>Dikarya</taxon>
        <taxon>Ascomycota</taxon>
        <taxon>Pezizomycotina</taxon>
        <taxon>Dothideomycetes</taxon>
        <taxon>Pleosporomycetidae</taxon>
        <taxon>Aulographales</taxon>
        <taxon>Aulographaceae</taxon>
    </lineage>
</organism>
<feature type="transmembrane region" description="Helical" evidence="7">
    <location>
        <begin position="356"/>
        <end position="378"/>
    </location>
</feature>
<accession>A0A6G1GP77</accession>
<feature type="region of interest" description="Disordered" evidence="6">
    <location>
        <begin position="1"/>
        <end position="59"/>
    </location>
</feature>
<feature type="compositionally biased region" description="Basic and acidic residues" evidence="6">
    <location>
        <begin position="1"/>
        <end position="39"/>
    </location>
</feature>
<dbReference type="InterPro" id="IPR036259">
    <property type="entry name" value="MFS_trans_sf"/>
</dbReference>